<evidence type="ECO:0000256" key="3">
    <source>
        <dbReference type="ARBA" id="ARBA00022884"/>
    </source>
</evidence>
<feature type="domain" description="S1 motif" evidence="6">
    <location>
        <begin position="87"/>
        <end position="156"/>
    </location>
</feature>
<evidence type="ECO:0000259" key="6">
    <source>
        <dbReference type="PROSITE" id="PS50126"/>
    </source>
</evidence>
<dbReference type="SMART" id="SM00322">
    <property type="entry name" value="KH"/>
    <property type="match status" value="1"/>
</dbReference>
<dbReference type="FunFam" id="3.30.1370.10:FF:000001">
    <property type="entry name" value="Polyribonucleotide nucleotidyltransferase"/>
    <property type="match status" value="1"/>
</dbReference>
<feature type="region of interest" description="Disordered" evidence="5">
    <location>
        <begin position="175"/>
        <end position="206"/>
    </location>
</feature>
<dbReference type="GO" id="GO:0000965">
    <property type="term" value="P:mitochondrial RNA 3'-end processing"/>
    <property type="evidence" value="ECO:0007669"/>
    <property type="project" value="TreeGrafter"/>
</dbReference>
<dbReference type="Gene3D" id="2.40.50.140">
    <property type="entry name" value="Nucleic acid-binding proteins"/>
    <property type="match status" value="1"/>
</dbReference>
<sequence>MDKADPAPAGRMSAYAPQVEVVEVPQKYIGKVIGKGGEQIKAICEQTKIDTIDINEEGVVTLTGSFGCDMPKAVEIIRSLTVEPEVGKTYRNARVTKVLDFGAFVEILPGVEGLCHVSELDVTRVANVRDVVEEGQTIDVKLLETNERGQFKLSRRAVLLDEGGEKVRRELAEAKVAAGGDDAEDAGKARGKPPPKARRGRSRLRE</sequence>
<dbReference type="InterPro" id="IPR012340">
    <property type="entry name" value="NA-bd_OB-fold"/>
</dbReference>
<feature type="compositionally biased region" description="Basic residues" evidence="5">
    <location>
        <begin position="189"/>
        <end position="206"/>
    </location>
</feature>
<keyword evidence="2" id="KW-0548">Nucleotidyltransferase</keyword>
<dbReference type="SUPFAM" id="SSF54791">
    <property type="entry name" value="Eukaryotic type KH-domain (KH-domain type I)"/>
    <property type="match status" value="1"/>
</dbReference>
<name>A0A7S0KSL5_MICPS</name>
<dbReference type="GO" id="GO:0000958">
    <property type="term" value="P:mitochondrial mRNA catabolic process"/>
    <property type="evidence" value="ECO:0007669"/>
    <property type="project" value="TreeGrafter"/>
</dbReference>
<keyword evidence="3 4" id="KW-0694">RNA-binding</keyword>
<dbReference type="Pfam" id="PF00575">
    <property type="entry name" value="S1"/>
    <property type="match status" value="1"/>
</dbReference>
<dbReference type="GO" id="GO:0000175">
    <property type="term" value="F:3'-5'-RNA exonuclease activity"/>
    <property type="evidence" value="ECO:0007669"/>
    <property type="project" value="TreeGrafter"/>
</dbReference>
<dbReference type="PROSITE" id="PS50126">
    <property type="entry name" value="S1"/>
    <property type="match status" value="1"/>
</dbReference>
<dbReference type="CDD" id="cd02393">
    <property type="entry name" value="KH-I_PNPase"/>
    <property type="match status" value="1"/>
</dbReference>
<protein>
    <recommendedName>
        <fullName evidence="6">S1 motif domain-containing protein</fullName>
    </recommendedName>
</protein>
<evidence type="ECO:0000256" key="4">
    <source>
        <dbReference type="PROSITE-ProRule" id="PRU00117"/>
    </source>
</evidence>
<accession>A0A7S0KSL5</accession>
<dbReference type="GO" id="GO:0003723">
    <property type="term" value="F:RNA binding"/>
    <property type="evidence" value="ECO:0007669"/>
    <property type="project" value="UniProtKB-UniRule"/>
</dbReference>
<dbReference type="EMBL" id="HBEV01009002">
    <property type="protein sequence ID" value="CAD8589279.1"/>
    <property type="molecule type" value="Transcribed_RNA"/>
</dbReference>
<organism evidence="7">
    <name type="scientific">Micromonas pusilla</name>
    <name type="common">Picoplanktonic green alga</name>
    <name type="synonym">Chromulina pusilla</name>
    <dbReference type="NCBI Taxonomy" id="38833"/>
    <lineage>
        <taxon>Eukaryota</taxon>
        <taxon>Viridiplantae</taxon>
        <taxon>Chlorophyta</taxon>
        <taxon>Mamiellophyceae</taxon>
        <taxon>Mamiellales</taxon>
        <taxon>Mamiellaceae</taxon>
        <taxon>Micromonas</taxon>
    </lineage>
</organism>
<evidence type="ECO:0000256" key="5">
    <source>
        <dbReference type="SAM" id="MobiDB-lite"/>
    </source>
</evidence>
<dbReference type="InterPro" id="IPR036612">
    <property type="entry name" value="KH_dom_type_1_sf"/>
</dbReference>
<dbReference type="InterPro" id="IPR012162">
    <property type="entry name" value="PNPase"/>
</dbReference>
<dbReference type="SMART" id="SM00316">
    <property type="entry name" value="S1"/>
    <property type="match status" value="1"/>
</dbReference>
<keyword evidence="1" id="KW-0808">Transferase</keyword>
<dbReference type="CDD" id="cd04472">
    <property type="entry name" value="S1_PNPase"/>
    <property type="match status" value="1"/>
</dbReference>
<dbReference type="AlphaFoldDB" id="A0A7S0KSL5"/>
<dbReference type="PANTHER" id="PTHR11252">
    <property type="entry name" value="POLYRIBONUCLEOTIDE NUCLEOTIDYLTRANSFERASE"/>
    <property type="match status" value="1"/>
</dbReference>
<dbReference type="Pfam" id="PF00013">
    <property type="entry name" value="KH_1"/>
    <property type="match status" value="1"/>
</dbReference>
<dbReference type="InterPro" id="IPR003029">
    <property type="entry name" value="S1_domain"/>
</dbReference>
<gene>
    <name evidence="7" type="ORF">MSP1404_LOCUS6881</name>
</gene>
<evidence type="ECO:0000256" key="2">
    <source>
        <dbReference type="ARBA" id="ARBA00022695"/>
    </source>
</evidence>
<dbReference type="GO" id="GO:0004654">
    <property type="term" value="F:polyribonucleotide nucleotidyltransferase activity"/>
    <property type="evidence" value="ECO:0007669"/>
    <property type="project" value="InterPro"/>
</dbReference>
<dbReference type="Gene3D" id="3.30.1370.10">
    <property type="entry name" value="K Homology domain, type 1"/>
    <property type="match status" value="1"/>
</dbReference>
<reference evidence="7" key="1">
    <citation type="submission" date="2021-01" db="EMBL/GenBank/DDBJ databases">
        <authorList>
            <person name="Corre E."/>
            <person name="Pelletier E."/>
            <person name="Niang G."/>
            <person name="Scheremetjew M."/>
            <person name="Finn R."/>
            <person name="Kale V."/>
            <person name="Holt S."/>
            <person name="Cochrane G."/>
            <person name="Meng A."/>
            <person name="Brown T."/>
            <person name="Cohen L."/>
        </authorList>
    </citation>
    <scope>NUCLEOTIDE SEQUENCE</scope>
    <source>
        <strain evidence="7">CCMP494</strain>
    </source>
</reference>
<evidence type="ECO:0000313" key="7">
    <source>
        <dbReference type="EMBL" id="CAD8589279.1"/>
    </source>
</evidence>
<proteinExistence type="predicted"/>
<dbReference type="PANTHER" id="PTHR11252:SF0">
    <property type="entry name" value="POLYRIBONUCLEOTIDE NUCLEOTIDYLTRANSFERASE 1, MITOCHONDRIAL"/>
    <property type="match status" value="1"/>
</dbReference>
<dbReference type="SUPFAM" id="SSF50249">
    <property type="entry name" value="Nucleic acid-binding proteins"/>
    <property type="match status" value="1"/>
</dbReference>
<evidence type="ECO:0000256" key="1">
    <source>
        <dbReference type="ARBA" id="ARBA00022679"/>
    </source>
</evidence>
<dbReference type="InterPro" id="IPR004087">
    <property type="entry name" value="KH_dom"/>
</dbReference>
<dbReference type="InterPro" id="IPR004088">
    <property type="entry name" value="KH_dom_type_1"/>
</dbReference>
<dbReference type="PROSITE" id="PS50084">
    <property type="entry name" value="KH_TYPE_1"/>
    <property type="match status" value="1"/>
</dbReference>
<dbReference type="GO" id="GO:0005829">
    <property type="term" value="C:cytosol"/>
    <property type="evidence" value="ECO:0007669"/>
    <property type="project" value="TreeGrafter"/>
</dbReference>
<dbReference type="GO" id="GO:0005739">
    <property type="term" value="C:mitochondrion"/>
    <property type="evidence" value="ECO:0007669"/>
    <property type="project" value="TreeGrafter"/>
</dbReference>